<keyword evidence="1" id="KW-0472">Membrane</keyword>
<organism evidence="3 4">
    <name type="scientific">Candidatus Cohnella colombiensis</name>
    <dbReference type="NCBI Taxonomy" id="3121368"/>
    <lineage>
        <taxon>Bacteria</taxon>
        <taxon>Bacillati</taxon>
        <taxon>Bacillota</taxon>
        <taxon>Bacilli</taxon>
        <taxon>Bacillales</taxon>
        <taxon>Paenibacillaceae</taxon>
        <taxon>Cohnella</taxon>
    </lineage>
</organism>
<dbReference type="Pfam" id="PF13349">
    <property type="entry name" value="DUF4097"/>
    <property type="match status" value="1"/>
</dbReference>
<dbReference type="AlphaFoldDB" id="A0AA95F3C2"/>
<accession>A0AA95F3C2</accession>
<proteinExistence type="predicted"/>
<evidence type="ECO:0000256" key="1">
    <source>
        <dbReference type="SAM" id="Phobius"/>
    </source>
</evidence>
<feature type="domain" description="DUF4097" evidence="2">
    <location>
        <begin position="72"/>
        <end position="268"/>
    </location>
</feature>
<keyword evidence="4" id="KW-1185">Reference proteome</keyword>
<reference evidence="3" key="1">
    <citation type="submission" date="2023-03" db="EMBL/GenBank/DDBJ databases">
        <title>Andean soil-derived lignocellulolytic bacterial consortium as a source of novel taxa and putative plastic-active enzymes.</title>
        <authorList>
            <person name="Diaz-Garcia L."/>
            <person name="Chuvochina M."/>
            <person name="Feuerriegel G."/>
            <person name="Bunk B."/>
            <person name="Sproer C."/>
            <person name="Streit W.R."/>
            <person name="Rodriguez L.M."/>
            <person name="Overmann J."/>
            <person name="Jimenez D.J."/>
        </authorList>
    </citation>
    <scope>NUCLEOTIDE SEQUENCE</scope>
    <source>
        <strain evidence="3">MAG 2441</strain>
    </source>
</reference>
<evidence type="ECO:0000313" key="3">
    <source>
        <dbReference type="EMBL" id="WEK54005.1"/>
    </source>
</evidence>
<keyword evidence="1" id="KW-0812">Transmembrane</keyword>
<dbReference type="Gene3D" id="2.160.20.120">
    <property type="match status" value="1"/>
</dbReference>
<dbReference type="Proteomes" id="UP001178662">
    <property type="component" value="Chromosome"/>
</dbReference>
<feature type="transmembrane region" description="Helical" evidence="1">
    <location>
        <begin position="7"/>
        <end position="26"/>
    </location>
</feature>
<protein>
    <submittedName>
        <fullName evidence="3">DUF4097 family beta strand repeat-containing protein</fullName>
    </submittedName>
</protein>
<evidence type="ECO:0000259" key="2">
    <source>
        <dbReference type="Pfam" id="PF13349"/>
    </source>
</evidence>
<dbReference type="EMBL" id="CP119317">
    <property type="protein sequence ID" value="WEK54005.1"/>
    <property type="molecule type" value="Genomic_DNA"/>
</dbReference>
<name>A0AA95F3C2_9BACL</name>
<gene>
    <name evidence="3" type="ORF">P0Y55_15795</name>
</gene>
<keyword evidence="1" id="KW-1133">Transmembrane helix</keyword>
<dbReference type="InterPro" id="IPR025164">
    <property type="entry name" value="Toastrack_DUF4097"/>
</dbReference>
<sequence>MKRILKVFIGILLILIGLAGIATYQWNITAKNLTAFEHKWTFTAEELRQLHISSDLKLELVYVRSTDGTNSIELEGYGTKNTISHVVDTAISNHKLKLDLGISPSDWLNFVSFLNFNQYNVTQRMIITVSEDVALDSLHINVNTGSMTLKDAALLQIDQATIAVDAGNMTIDNFKANHLKATVNAGSITGNNIQADMDLSVNAGSLVFKDTIGPAVIRVDVGNAKIYKLDTANLDLVVNVGNALVHLPSQFAGDFDLDSDIGKITSPAAKKLTNDIIRARVDVGNITIEQE</sequence>
<evidence type="ECO:0000313" key="4">
    <source>
        <dbReference type="Proteomes" id="UP001178662"/>
    </source>
</evidence>